<proteinExistence type="predicted"/>
<evidence type="ECO:0000313" key="2">
    <source>
        <dbReference type="Proteomes" id="UP000638462"/>
    </source>
</evidence>
<gene>
    <name evidence="1" type="ORF">GCM10008027_30690</name>
</gene>
<evidence type="ECO:0000313" key="1">
    <source>
        <dbReference type="EMBL" id="GGF03575.1"/>
    </source>
</evidence>
<dbReference type="Proteomes" id="UP000638462">
    <property type="component" value="Unassembled WGS sequence"/>
</dbReference>
<accession>A0ABQ1TWU6</accession>
<comment type="caution">
    <text evidence="1">The sequence shown here is derived from an EMBL/GenBank/DDBJ whole genome shotgun (WGS) entry which is preliminary data.</text>
</comment>
<sequence length="61" mass="6873">MTNPMATFLDQTQLTIQGNWFGFANVNSKALNIDIFIRQLSVLGVFSTIRTDNQVGHQPVY</sequence>
<dbReference type="EMBL" id="BMIT01000012">
    <property type="protein sequence ID" value="GGF03575.1"/>
    <property type="molecule type" value="Genomic_DNA"/>
</dbReference>
<keyword evidence="2" id="KW-1185">Reference proteome</keyword>
<protein>
    <submittedName>
        <fullName evidence="1">Uncharacterized protein</fullName>
    </submittedName>
</protein>
<name>A0ABQ1TWU6_9GAMM</name>
<organism evidence="1 2">
    <name type="scientific">Pseudoalteromonas gelatinilytica</name>
    <dbReference type="NCBI Taxonomy" id="1703256"/>
    <lineage>
        <taxon>Bacteria</taxon>
        <taxon>Pseudomonadati</taxon>
        <taxon>Pseudomonadota</taxon>
        <taxon>Gammaproteobacteria</taxon>
        <taxon>Alteromonadales</taxon>
        <taxon>Pseudoalteromonadaceae</taxon>
        <taxon>Pseudoalteromonas</taxon>
    </lineage>
</organism>
<reference evidence="2" key="1">
    <citation type="journal article" date="2019" name="Int. J. Syst. Evol. Microbiol.">
        <title>The Global Catalogue of Microorganisms (GCM) 10K type strain sequencing project: providing services to taxonomists for standard genome sequencing and annotation.</title>
        <authorList>
            <consortium name="The Broad Institute Genomics Platform"/>
            <consortium name="The Broad Institute Genome Sequencing Center for Infectious Disease"/>
            <person name="Wu L."/>
            <person name="Ma J."/>
        </authorList>
    </citation>
    <scope>NUCLEOTIDE SEQUENCE [LARGE SCALE GENOMIC DNA]</scope>
    <source>
        <strain evidence="2">CGMCC 1.15394</strain>
    </source>
</reference>